<evidence type="ECO:0000313" key="7">
    <source>
        <dbReference type="Proteomes" id="UP000663868"/>
    </source>
</evidence>
<accession>A0A819BW72</accession>
<comment type="caution">
    <text evidence="6">The sequence shown here is derived from an EMBL/GenBank/DDBJ whole genome shotgun (WGS) entry which is preliminary data.</text>
</comment>
<keyword evidence="1 4" id="KW-0812">Transmembrane</keyword>
<evidence type="ECO:0000313" key="5">
    <source>
        <dbReference type="EMBL" id="CAF0978885.1"/>
    </source>
</evidence>
<dbReference type="PANTHER" id="PTHR23121:SF9">
    <property type="entry name" value="SODIUM-DEPENDENT GLUCOSE TRANSPORTER 1"/>
    <property type="match status" value="1"/>
</dbReference>
<dbReference type="EMBL" id="CAJNOE010000148">
    <property type="protein sequence ID" value="CAF0978885.1"/>
    <property type="molecule type" value="Genomic_DNA"/>
</dbReference>
<keyword evidence="2 4" id="KW-1133">Transmembrane helix</keyword>
<feature type="transmembrane region" description="Helical" evidence="4">
    <location>
        <begin position="432"/>
        <end position="451"/>
    </location>
</feature>
<evidence type="ECO:0000256" key="4">
    <source>
        <dbReference type="SAM" id="Phobius"/>
    </source>
</evidence>
<dbReference type="InterPro" id="IPR036259">
    <property type="entry name" value="MFS_trans_sf"/>
</dbReference>
<gene>
    <name evidence="5" type="ORF">IZO911_LOCUS16460</name>
    <name evidence="6" type="ORF">KXQ929_LOCUS17244</name>
</gene>
<feature type="transmembrane region" description="Helical" evidence="4">
    <location>
        <begin position="142"/>
        <end position="164"/>
    </location>
</feature>
<keyword evidence="3 4" id="KW-0472">Membrane</keyword>
<protein>
    <submittedName>
        <fullName evidence="6">Uncharacterized protein</fullName>
    </submittedName>
</protein>
<name>A0A819BW72_9BILA</name>
<dbReference type="SUPFAM" id="SSF103473">
    <property type="entry name" value="MFS general substrate transporter"/>
    <property type="match status" value="1"/>
</dbReference>
<evidence type="ECO:0000256" key="3">
    <source>
        <dbReference type="ARBA" id="ARBA00023136"/>
    </source>
</evidence>
<feature type="transmembrane region" description="Helical" evidence="4">
    <location>
        <begin position="88"/>
        <end position="110"/>
    </location>
</feature>
<feature type="transmembrane region" description="Helical" evidence="4">
    <location>
        <begin position="626"/>
        <end position="648"/>
    </location>
</feature>
<feature type="transmembrane region" description="Helical" evidence="4">
    <location>
        <begin position="597"/>
        <end position="617"/>
    </location>
</feature>
<evidence type="ECO:0000256" key="2">
    <source>
        <dbReference type="ARBA" id="ARBA00022989"/>
    </source>
</evidence>
<dbReference type="EMBL" id="CAJOBB010001077">
    <property type="protein sequence ID" value="CAF3804510.1"/>
    <property type="molecule type" value="Genomic_DNA"/>
</dbReference>
<sequence length="714" mass="81357">MPNGNIDIDDEEVILDQQNLTHNVNTSDSILHSMNQYNTGIYNDSNNLSKEKSVILTVTCTSIGMFTGLLGPTFPFLAENLSTEVSSIVQLITVKAIGFFIGTCLSSYLYTWFNVCCLLGLSCLSISFGICSLAFITDLTAFYLTSLTLGIGLGLCYNGIDALYNRLWSRPSVSTIRWLHLLVAVGVTLSTLILLPSTMPNDSNILSLSTLTQSFRGRRAISDNTTFVFNSTSRIRKNITKPAVVSSDILAGTLYTKPDSDAEQLNEKSLCIQTYCCYDENNPNNTFTCQEQNKNQSNDCNTVLSSCRMLSTNICHINKINTWCRIMRICTNETTFNCTIEFIDTAINANRSSIIPSSRIVTIKPNTTILSSTTMTTHITTITSTTTTTTIRIPITYRKKPPTADSDNDDLSQNFFYLKIRLFFQTITSIHLLYLFLTCSFFLLGICYSILAMRGEGISSPLVINLNPLSLLILKPHYVIHTSNTQASLLSDTSSFKFAILIILFYFILSGIESFCTYLTYSFGIHNNLSEYKCLILQICYHFGRLIDILINYLWFLLDKYRKKQSNLISIKFLILLRLIVLFVICFSNLFQLKIYFLFFSIGFLLTSLSSLILYWIERDLYLNEILIRFILYTIIISEMIIPLILFYKIDYFIQFYLFIGLALLIILFLLILYISKNWQTNRFYHLLSTSMDMNEMESQPNSDNEKFKDTKLQ</sequence>
<organism evidence="6 7">
    <name type="scientific">Adineta steineri</name>
    <dbReference type="NCBI Taxonomy" id="433720"/>
    <lineage>
        <taxon>Eukaryota</taxon>
        <taxon>Metazoa</taxon>
        <taxon>Spiralia</taxon>
        <taxon>Gnathifera</taxon>
        <taxon>Rotifera</taxon>
        <taxon>Eurotatoria</taxon>
        <taxon>Bdelloidea</taxon>
        <taxon>Adinetida</taxon>
        <taxon>Adinetidae</taxon>
        <taxon>Adineta</taxon>
    </lineage>
</organism>
<feature type="transmembrane region" description="Helical" evidence="4">
    <location>
        <begin position="117"/>
        <end position="136"/>
    </location>
</feature>
<reference evidence="6" key="1">
    <citation type="submission" date="2021-02" db="EMBL/GenBank/DDBJ databases">
        <authorList>
            <person name="Nowell W R."/>
        </authorList>
    </citation>
    <scope>NUCLEOTIDE SEQUENCE</scope>
</reference>
<feature type="transmembrane region" description="Helical" evidence="4">
    <location>
        <begin position="654"/>
        <end position="675"/>
    </location>
</feature>
<dbReference type="PANTHER" id="PTHR23121">
    <property type="entry name" value="SODIUM-DEPENDENT GLUCOSE TRANSPORTER 1"/>
    <property type="match status" value="1"/>
</dbReference>
<feature type="transmembrane region" description="Helical" evidence="4">
    <location>
        <begin position="176"/>
        <end position="195"/>
    </location>
</feature>
<feature type="transmembrane region" description="Helical" evidence="4">
    <location>
        <begin position="570"/>
        <end position="591"/>
    </location>
</feature>
<proteinExistence type="predicted"/>
<dbReference type="Proteomes" id="UP000663860">
    <property type="component" value="Unassembled WGS sequence"/>
</dbReference>
<dbReference type="Proteomes" id="UP000663868">
    <property type="component" value="Unassembled WGS sequence"/>
</dbReference>
<feature type="transmembrane region" description="Helical" evidence="4">
    <location>
        <begin position="54"/>
        <end position="76"/>
    </location>
</feature>
<feature type="transmembrane region" description="Helical" evidence="4">
    <location>
        <begin position="535"/>
        <end position="558"/>
    </location>
</feature>
<feature type="transmembrane region" description="Helical" evidence="4">
    <location>
        <begin position="498"/>
        <end position="523"/>
    </location>
</feature>
<evidence type="ECO:0000313" key="6">
    <source>
        <dbReference type="EMBL" id="CAF3804510.1"/>
    </source>
</evidence>
<evidence type="ECO:0000256" key="1">
    <source>
        <dbReference type="ARBA" id="ARBA00022692"/>
    </source>
</evidence>
<dbReference type="AlphaFoldDB" id="A0A819BW72"/>